<feature type="domain" description="Letm1 RBD" evidence="17">
    <location>
        <begin position="180"/>
        <end position="410"/>
    </location>
</feature>
<dbReference type="InterPro" id="IPR033122">
    <property type="entry name" value="LETM1-like_RBD"/>
</dbReference>
<dbReference type="EMBL" id="LN609529">
    <property type="protein sequence ID" value="CEF67463.1"/>
    <property type="molecule type" value="Genomic_DNA"/>
</dbReference>
<dbReference type="GeneID" id="36379828"/>
<dbReference type="GO" id="GO:0005743">
    <property type="term" value="C:mitochondrial inner membrane"/>
    <property type="evidence" value="ECO:0007669"/>
    <property type="project" value="UniProtKB-SubCell"/>
</dbReference>
<dbReference type="Proteomes" id="UP000035682">
    <property type="component" value="Unplaced"/>
</dbReference>
<feature type="transmembrane region" description="Helical" evidence="16">
    <location>
        <begin position="134"/>
        <end position="157"/>
    </location>
</feature>
<evidence type="ECO:0000313" key="20">
    <source>
        <dbReference type="WBParaSite" id="SRAE_2000212600.1"/>
    </source>
</evidence>
<dbReference type="AlphaFoldDB" id="A0A090LH52"/>
<evidence type="ECO:0000313" key="19">
    <source>
        <dbReference type="Proteomes" id="UP000035682"/>
    </source>
</evidence>
<keyword evidence="12 14" id="KW-0496">Mitochondrion</keyword>
<evidence type="ECO:0000313" key="18">
    <source>
        <dbReference type="EMBL" id="CEF67463.1"/>
    </source>
</evidence>
<reference evidence="18 19" key="1">
    <citation type="submission" date="2014-09" db="EMBL/GenBank/DDBJ databases">
        <authorList>
            <person name="Martin A.A."/>
        </authorList>
    </citation>
    <scope>NUCLEOTIDE SEQUENCE</scope>
    <source>
        <strain evidence="19">ED321</strain>
        <strain evidence="18">ED321 Heterogonic</strain>
    </source>
</reference>
<keyword evidence="2" id="KW-0813">Transport</keyword>
<evidence type="ECO:0000256" key="11">
    <source>
        <dbReference type="ARBA" id="ARBA00023065"/>
    </source>
</evidence>
<keyword evidence="13 16" id="KW-0472">Membrane</keyword>
<accession>A0A090LH52</accession>
<evidence type="ECO:0000256" key="15">
    <source>
        <dbReference type="SAM" id="Coils"/>
    </source>
</evidence>
<keyword evidence="5" id="KW-0479">Metal-binding</keyword>
<dbReference type="InterPro" id="IPR059005">
    <property type="entry name" value="LETM1_C"/>
</dbReference>
<dbReference type="OrthoDB" id="624114at2759"/>
<keyword evidence="9 16" id="KW-1133">Transmembrane helix</keyword>
<proteinExistence type="predicted"/>
<evidence type="ECO:0000256" key="9">
    <source>
        <dbReference type="ARBA" id="ARBA00022989"/>
    </source>
</evidence>
<dbReference type="Pfam" id="PF07766">
    <property type="entry name" value="LETM1_RBD"/>
    <property type="match status" value="1"/>
</dbReference>
<keyword evidence="7" id="KW-0106">Calcium</keyword>
<evidence type="ECO:0000256" key="6">
    <source>
        <dbReference type="ARBA" id="ARBA00022792"/>
    </source>
</evidence>
<name>A0A090LH52_STRRB</name>
<keyword evidence="4 16" id="KW-0812">Transmembrane</keyword>
<dbReference type="CTD" id="36379828"/>
<dbReference type="PANTHER" id="PTHR14009:SF1">
    <property type="entry name" value="MITOCHONDRIAL PROTON_CALCIUM EXCHANGER PROTEIN"/>
    <property type="match status" value="1"/>
</dbReference>
<dbReference type="RefSeq" id="XP_024506663.1">
    <property type="nucleotide sequence ID" value="XM_024653159.1"/>
</dbReference>
<evidence type="ECO:0000256" key="12">
    <source>
        <dbReference type="ARBA" id="ARBA00023128"/>
    </source>
</evidence>
<keyword evidence="6" id="KW-0999">Mitochondrion inner membrane</keyword>
<evidence type="ECO:0000313" key="21">
    <source>
        <dbReference type="WormBase" id="SRAE_2000212600"/>
    </source>
</evidence>
<feature type="coiled-coil region" evidence="15">
    <location>
        <begin position="377"/>
        <end position="428"/>
    </location>
</feature>
<evidence type="ECO:0000256" key="3">
    <source>
        <dbReference type="ARBA" id="ARBA00022568"/>
    </source>
</evidence>
<dbReference type="PROSITE" id="PS51758">
    <property type="entry name" value="LETM1_RBD"/>
    <property type="match status" value="1"/>
</dbReference>
<dbReference type="WormBase" id="SRAE_2000212600">
    <property type="protein sequence ID" value="SRP02803"/>
    <property type="gene ID" value="WBGene00262334"/>
</dbReference>
<evidence type="ECO:0000256" key="5">
    <source>
        <dbReference type="ARBA" id="ARBA00022723"/>
    </source>
</evidence>
<reference evidence="20" key="2">
    <citation type="submission" date="2020-12" db="UniProtKB">
        <authorList>
            <consortium name="WormBaseParasite"/>
        </authorList>
    </citation>
    <scope>IDENTIFICATION</scope>
</reference>
<evidence type="ECO:0000256" key="8">
    <source>
        <dbReference type="ARBA" id="ARBA00022946"/>
    </source>
</evidence>
<keyword evidence="3" id="KW-0109">Calcium transport</keyword>
<dbReference type="GO" id="GO:0030003">
    <property type="term" value="P:intracellular monoatomic cation homeostasis"/>
    <property type="evidence" value="ECO:0007669"/>
    <property type="project" value="TreeGrafter"/>
</dbReference>
<dbReference type="PANTHER" id="PTHR14009">
    <property type="entry name" value="LEUCINE ZIPPER-EF-HAND CONTAINING TRANSMEMBRANE PROTEIN"/>
    <property type="match status" value="1"/>
</dbReference>
<keyword evidence="11" id="KW-0406">Ion transport</keyword>
<dbReference type="OMA" id="CCTRIHP"/>
<evidence type="ECO:0000256" key="13">
    <source>
        <dbReference type="ARBA" id="ARBA00023136"/>
    </source>
</evidence>
<evidence type="ECO:0000256" key="10">
    <source>
        <dbReference type="ARBA" id="ARBA00023054"/>
    </source>
</evidence>
<dbReference type="GO" id="GO:0043022">
    <property type="term" value="F:ribosome binding"/>
    <property type="evidence" value="ECO:0007669"/>
    <property type="project" value="InterPro"/>
</dbReference>
<evidence type="ECO:0000256" key="14">
    <source>
        <dbReference type="PROSITE-ProRule" id="PRU01094"/>
    </source>
</evidence>
<evidence type="ECO:0000256" key="4">
    <source>
        <dbReference type="ARBA" id="ARBA00022692"/>
    </source>
</evidence>
<dbReference type="WBParaSite" id="SRAE_2000212600.1">
    <property type="protein sequence ID" value="SRAE_2000212600.1"/>
    <property type="gene ID" value="WBGene00262334"/>
</dbReference>
<dbReference type="STRING" id="34506.A0A090LH52"/>
<evidence type="ECO:0000256" key="7">
    <source>
        <dbReference type="ARBA" id="ARBA00022837"/>
    </source>
</evidence>
<evidence type="ECO:0000256" key="2">
    <source>
        <dbReference type="ARBA" id="ARBA00022448"/>
    </source>
</evidence>
<dbReference type="InterPro" id="IPR044202">
    <property type="entry name" value="LETM1/MDM38-like"/>
</dbReference>
<dbReference type="Pfam" id="PF26561">
    <property type="entry name" value="LETM1_C"/>
    <property type="match status" value="1"/>
</dbReference>
<evidence type="ECO:0000259" key="17">
    <source>
        <dbReference type="PROSITE" id="PS51758"/>
    </source>
</evidence>
<keyword evidence="8" id="KW-0809">Transit peptide</keyword>
<keyword evidence="19" id="KW-1185">Reference proteome</keyword>
<evidence type="ECO:0000256" key="1">
    <source>
        <dbReference type="ARBA" id="ARBA00004434"/>
    </source>
</evidence>
<comment type="subcellular location">
    <subcellularLocation>
        <location evidence="1">Mitochondrion inner membrane</location>
        <topology evidence="1">Single-pass membrane protein</topology>
    </subcellularLocation>
</comment>
<evidence type="ECO:0000256" key="16">
    <source>
        <dbReference type="SAM" id="Phobius"/>
    </source>
</evidence>
<sequence>MLSLVKRATSAHGYYYANYSKFLFSNVKHISPYQAFLVRTVSNEKRTKLEETLSILKDELANKEEEKKEKSLTKTTPKPPIKTRIINELKHYYHGFRLLALETNISLKYLWRLAKGETLLRKEKQQLVRTVADLFRLVPFSIFIIVPFMELALPIFIKLFPNMLPSTFKEESKEREKYKKQIKVRVEMAKFLQSTLEEIGLERKDTSDGKDSAALMFASFIKSVREGDGYVSNKDIFKFAKYFEDELTLDSLAVQQLRALCRLLGIQPTWSPEMLRFQLKMKLRELQSDDKLIMSEGGVDALSDIEVQQACLARGMRAIGVSEKRLRRQLRQWLALSLNNEIPPTLLLLSRALYFPEHMSFTKRMKIILSELPKEVADEMSQKLTEIEGKKVSYQERLELIKKIEEVIKDERTLLEDAKKKIKIQTEKEKEGEKIIVPVSNEIKEISLFAEDPSNDKKLIPAKESDLSVFDNSITANKLITKEILNDKDSQTATENVFNDAIHDIGELRMKLMEHKEDIQEVQSLSADIFKESKASKRLRSKVQSLITNVDSVVAKIESEQLKKKRGKNTTKET</sequence>
<keyword evidence="10 15" id="KW-0175">Coiled coil</keyword>
<dbReference type="eggNOG" id="KOG1043">
    <property type="taxonomic scope" value="Eukaryota"/>
</dbReference>
<organism evidence="18">
    <name type="scientific">Strongyloides ratti</name>
    <name type="common">Parasitic roundworm</name>
    <dbReference type="NCBI Taxonomy" id="34506"/>
    <lineage>
        <taxon>Eukaryota</taxon>
        <taxon>Metazoa</taxon>
        <taxon>Ecdysozoa</taxon>
        <taxon>Nematoda</taxon>
        <taxon>Chromadorea</taxon>
        <taxon>Rhabditida</taxon>
        <taxon>Tylenchina</taxon>
        <taxon>Panagrolaimomorpha</taxon>
        <taxon>Strongyloidoidea</taxon>
        <taxon>Strongyloididae</taxon>
        <taxon>Strongyloides</taxon>
    </lineage>
</organism>
<feature type="coiled-coil region" evidence="15">
    <location>
        <begin position="46"/>
        <end position="73"/>
    </location>
</feature>
<protein>
    <submittedName>
        <fullName evidence="18 20">LETM1-like domain-containing protein</fullName>
    </submittedName>
</protein>
<gene>
    <name evidence="18 20 21" type="ORF">SRAE_2000212600</name>
</gene>